<feature type="transmembrane region" description="Helical" evidence="1">
    <location>
        <begin position="40"/>
        <end position="58"/>
    </location>
</feature>
<gene>
    <name evidence="2" type="ORF">N4R40_03055</name>
</gene>
<evidence type="ECO:0000256" key="1">
    <source>
        <dbReference type="SAM" id="Phobius"/>
    </source>
</evidence>
<organism evidence="2 3">
    <name type="scientific">Microbacterium memoriense</name>
    <dbReference type="NCBI Taxonomy" id="2978350"/>
    <lineage>
        <taxon>Bacteria</taxon>
        <taxon>Bacillati</taxon>
        <taxon>Actinomycetota</taxon>
        <taxon>Actinomycetes</taxon>
        <taxon>Micrococcales</taxon>
        <taxon>Microbacteriaceae</taxon>
        <taxon>Microbacterium</taxon>
    </lineage>
</organism>
<evidence type="ECO:0000313" key="2">
    <source>
        <dbReference type="EMBL" id="MCT9001346.1"/>
    </source>
</evidence>
<dbReference type="Proteomes" id="UP001300496">
    <property type="component" value="Unassembled WGS sequence"/>
</dbReference>
<evidence type="ECO:0000313" key="3">
    <source>
        <dbReference type="Proteomes" id="UP001300496"/>
    </source>
</evidence>
<keyword evidence="1" id="KW-1133">Transmembrane helix</keyword>
<accession>A0ABT2P9S6</accession>
<name>A0ABT2P9S6_9MICO</name>
<dbReference type="InterPro" id="IPR025339">
    <property type="entry name" value="DUF4245"/>
</dbReference>
<keyword evidence="1" id="KW-0472">Membrane</keyword>
<dbReference type="RefSeq" id="WP_261605892.1">
    <property type="nucleotide sequence ID" value="NZ_JAODOR010000004.1"/>
</dbReference>
<sequence length="209" mass="21352">MAAAPRVVAELGRPETADETAARKAASSAAYRSSKTFRNLIVALLVTVAVVAVVVFGVPRGALPDPEPADVAASAASASASVGQPLLVPVVPEDWRANSARLEGTSMWRVVYAPPEGFIRVAHGLGASPTWASETLGGLAPTGSVTIDGIVWDEYTIPSAAQTAAISYALATDAGADTVLIYGATDAETAAVAAEGVAEQIRNLRKETP</sequence>
<proteinExistence type="predicted"/>
<dbReference type="EMBL" id="JAODOR010000004">
    <property type="protein sequence ID" value="MCT9001346.1"/>
    <property type="molecule type" value="Genomic_DNA"/>
</dbReference>
<dbReference type="Pfam" id="PF14030">
    <property type="entry name" value="DUF4245"/>
    <property type="match status" value="1"/>
</dbReference>
<comment type="caution">
    <text evidence="2">The sequence shown here is derived from an EMBL/GenBank/DDBJ whole genome shotgun (WGS) entry which is preliminary data.</text>
</comment>
<keyword evidence="3" id="KW-1185">Reference proteome</keyword>
<reference evidence="2 3" key="1">
    <citation type="journal article" date="2024" name="Int. J. Syst. Evol. Microbiol.">
        <title>Microbacterium memoriense sp. nov., a member of the Actinomycetota from marine beach sediment of the north coast of Portugal.</title>
        <authorList>
            <person name="Santos J.D.N.D."/>
            <person name="Klimek D."/>
            <person name="Calusinska M."/>
            <person name="Lobo-da-Cunha A."/>
            <person name="Catita J."/>
            <person name="Goncalves H."/>
            <person name="Gonzalez I."/>
            <person name="Lage O.M."/>
        </authorList>
    </citation>
    <scope>NUCLEOTIDE SEQUENCE [LARGE SCALE GENOMIC DNA]</scope>
    <source>
        <strain evidence="2 3">PMIC_1C1B</strain>
    </source>
</reference>
<keyword evidence="1" id="KW-0812">Transmembrane</keyword>
<protein>
    <submittedName>
        <fullName evidence="2">DUF4245 domain-containing protein</fullName>
    </submittedName>
</protein>